<dbReference type="InterPro" id="IPR001486">
    <property type="entry name" value="Hemoglobin_trunc"/>
</dbReference>
<gene>
    <name evidence="7" type="ORF">DV711_00130</name>
</gene>
<dbReference type="RefSeq" id="WP_114693634.1">
    <property type="nucleotide sequence ID" value="NZ_QQOH01000001.1"/>
</dbReference>
<dbReference type="Pfam" id="PF01152">
    <property type="entry name" value="Bac_globin"/>
    <property type="match status" value="1"/>
</dbReference>
<reference evidence="7 8" key="1">
    <citation type="submission" date="2018-07" db="EMBL/GenBank/DDBJ databases">
        <title>Motiliproteus coralliicola sp. nov., a bacterium isolated from Coral.</title>
        <authorList>
            <person name="Wang G."/>
        </authorList>
    </citation>
    <scope>NUCLEOTIDE SEQUENCE [LARGE SCALE GENOMIC DNA]</scope>
    <source>
        <strain evidence="7 8">C34</strain>
    </source>
</reference>
<evidence type="ECO:0000256" key="6">
    <source>
        <dbReference type="PIRSR" id="PIRSR601486-1"/>
    </source>
</evidence>
<keyword evidence="5 6" id="KW-0408">Iron</keyword>
<keyword evidence="4 6" id="KW-0479">Metal-binding</keyword>
<dbReference type="CDD" id="cd00454">
    <property type="entry name" value="TrHb1_N"/>
    <property type="match status" value="1"/>
</dbReference>
<dbReference type="PROSITE" id="PS01213">
    <property type="entry name" value="GLOBIN_FAM_2"/>
    <property type="match status" value="1"/>
</dbReference>
<dbReference type="InterPro" id="IPR019795">
    <property type="entry name" value="Globin_bac-like_CS"/>
</dbReference>
<comment type="caution">
    <text evidence="7">The sequence shown here is derived from an EMBL/GenBank/DDBJ whole genome shotgun (WGS) entry which is preliminary data.</text>
</comment>
<proteinExistence type="predicted"/>
<evidence type="ECO:0000256" key="4">
    <source>
        <dbReference type="ARBA" id="ARBA00022723"/>
    </source>
</evidence>
<evidence type="ECO:0000313" key="8">
    <source>
        <dbReference type="Proteomes" id="UP000253769"/>
    </source>
</evidence>
<evidence type="ECO:0000256" key="5">
    <source>
        <dbReference type="ARBA" id="ARBA00023004"/>
    </source>
</evidence>
<evidence type="ECO:0000313" key="7">
    <source>
        <dbReference type="EMBL" id="RDE24053.1"/>
    </source>
</evidence>
<evidence type="ECO:0000256" key="2">
    <source>
        <dbReference type="ARBA" id="ARBA00022448"/>
    </source>
</evidence>
<keyword evidence="3 6" id="KW-0349">Heme</keyword>
<dbReference type="GO" id="GO:0015671">
    <property type="term" value="P:oxygen transport"/>
    <property type="evidence" value="ECO:0007669"/>
    <property type="project" value="InterPro"/>
</dbReference>
<dbReference type="Gene3D" id="1.10.490.10">
    <property type="entry name" value="Globins"/>
    <property type="match status" value="1"/>
</dbReference>
<dbReference type="Proteomes" id="UP000253769">
    <property type="component" value="Unassembled WGS sequence"/>
</dbReference>
<comment type="cofactor">
    <cofactor evidence="1">
        <name>heme</name>
        <dbReference type="ChEBI" id="CHEBI:30413"/>
    </cofactor>
</comment>
<dbReference type="InterPro" id="IPR009050">
    <property type="entry name" value="Globin-like_sf"/>
</dbReference>
<keyword evidence="2" id="KW-0813">Transport</keyword>
<dbReference type="SUPFAM" id="SSF46458">
    <property type="entry name" value="Globin-like"/>
    <property type="match status" value="1"/>
</dbReference>
<feature type="binding site" description="distal binding residue" evidence="6">
    <location>
        <position position="71"/>
    </location>
    <ligand>
        <name>heme</name>
        <dbReference type="ChEBI" id="CHEBI:30413"/>
    </ligand>
    <ligandPart>
        <name>Fe</name>
        <dbReference type="ChEBI" id="CHEBI:18248"/>
    </ligandPart>
</feature>
<dbReference type="InterPro" id="IPR012292">
    <property type="entry name" value="Globin/Proto"/>
</dbReference>
<protein>
    <submittedName>
        <fullName evidence="7">Group 1 truncated hemoglobin</fullName>
    </submittedName>
</protein>
<evidence type="ECO:0000256" key="1">
    <source>
        <dbReference type="ARBA" id="ARBA00001971"/>
    </source>
</evidence>
<sequence length="119" mass="13258">MSASLYERLGGTEAIARIASDIVDLHRQNPLISTRFGASDPAKLKAAVTDFFVTGSGGPECYKGRDMKSAHAHMNTDHAEFMAVLDDVLKAMQHNKVGRREMEEVLFILYSMRDDIIRT</sequence>
<dbReference type="GO" id="GO:0019825">
    <property type="term" value="F:oxygen binding"/>
    <property type="evidence" value="ECO:0007669"/>
    <property type="project" value="InterPro"/>
</dbReference>
<dbReference type="GO" id="GO:0020037">
    <property type="term" value="F:heme binding"/>
    <property type="evidence" value="ECO:0007669"/>
    <property type="project" value="InterPro"/>
</dbReference>
<dbReference type="EMBL" id="QQOH01000001">
    <property type="protein sequence ID" value="RDE24053.1"/>
    <property type="molecule type" value="Genomic_DNA"/>
</dbReference>
<keyword evidence="8" id="KW-1185">Reference proteome</keyword>
<dbReference type="AlphaFoldDB" id="A0A369WS98"/>
<dbReference type="GO" id="GO:0046872">
    <property type="term" value="F:metal ion binding"/>
    <property type="evidence" value="ECO:0007669"/>
    <property type="project" value="UniProtKB-KW"/>
</dbReference>
<name>A0A369WS98_9GAMM</name>
<organism evidence="7 8">
    <name type="scientific">Motiliproteus coralliicola</name>
    <dbReference type="NCBI Taxonomy" id="2283196"/>
    <lineage>
        <taxon>Bacteria</taxon>
        <taxon>Pseudomonadati</taxon>
        <taxon>Pseudomonadota</taxon>
        <taxon>Gammaproteobacteria</taxon>
        <taxon>Oceanospirillales</taxon>
        <taxon>Oceanospirillaceae</taxon>
        <taxon>Motiliproteus</taxon>
    </lineage>
</organism>
<dbReference type="OrthoDB" id="9795814at2"/>
<accession>A0A369WS98</accession>
<evidence type="ECO:0000256" key="3">
    <source>
        <dbReference type="ARBA" id="ARBA00022617"/>
    </source>
</evidence>